<feature type="region of interest" description="Disordered" evidence="1">
    <location>
        <begin position="29"/>
        <end position="49"/>
    </location>
</feature>
<dbReference type="AlphaFoldDB" id="A0A183I0R5"/>
<proteinExistence type="predicted"/>
<organism evidence="4">
    <name type="scientific">Onchocerca flexuosa</name>
    <dbReference type="NCBI Taxonomy" id="387005"/>
    <lineage>
        <taxon>Eukaryota</taxon>
        <taxon>Metazoa</taxon>
        <taxon>Ecdysozoa</taxon>
        <taxon>Nematoda</taxon>
        <taxon>Chromadorea</taxon>
        <taxon>Rhabditida</taxon>
        <taxon>Spirurina</taxon>
        <taxon>Spiruromorpha</taxon>
        <taxon>Filarioidea</taxon>
        <taxon>Onchocercidae</taxon>
        <taxon>Onchocerca</taxon>
    </lineage>
</organism>
<gene>
    <name evidence="2" type="ORF">OFLC_LOCUS13327</name>
</gene>
<protein>
    <submittedName>
        <fullName evidence="2 4">Uncharacterized protein</fullName>
    </submittedName>
</protein>
<evidence type="ECO:0000313" key="4">
    <source>
        <dbReference type="WBParaSite" id="OFLC_0001332801-mRNA-1"/>
    </source>
</evidence>
<reference evidence="2 3" key="2">
    <citation type="submission" date="2018-11" db="EMBL/GenBank/DDBJ databases">
        <authorList>
            <consortium name="Pathogen Informatics"/>
        </authorList>
    </citation>
    <scope>NUCLEOTIDE SEQUENCE [LARGE SCALE GENOMIC DNA]</scope>
</reference>
<dbReference type="WBParaSite" id="OFLC_0001332801-mRNA-1">
    <property type="protein sequence ID" value="OFLC_0001332801-mRNA-1"/>
    <property type="gene ID" value="OFLC_0001332801"/>
</dbReference>
<reference evidence="4" key="1">
    <citation type="submission" date="2016-06" db="UniProtKB">
        <authorList>
            <consortium name="WormBaseParasite"/>
        </authorList>
    </citation>
    <scope>IDENTIFICATION</scope>
</reference>
<evidence type="ECO:0000313" key="3">
    <source>
        <dbReference type="Proteomes" id="UP000267606"/>
    </source>
</evidence>
<dbReference type="EMBL" id="UZAJ01040146">
    <property type="protein sequence ID" value="VDP13460.1"/>
    <property type="molecule type" value="Genomic_DNA"/>
</dbReference>
<evidence type="ECO:0000256" key="1">
    <source>
        <dbReference type="SAM" id="MobiDB-lite"/>
    </source>
</evidence>
<sequence>MAYLWKLIREQYDNGHYRQKEGRHYGLSLNAENRPNIPNDRQHLRRRKKCKSDDNYDPLIVFHRHTIYIPYNILVIFCPALSPDLDRIGHQTLEGEEKAVDYPDQRN</sequence>
<accession>A0A183I0R5</accession>
<dbReference type="Proteomes" id="UP000267606">
    <property type="component" value="Unassembled WGS sequence"/>
</dbReference>
<evidence type="ECO:0000313" key="2">
    <source>
        <dbReference type="EMBL" id="VDP13460.1"/>
    </source>
</evidence>
<name>A0A183I0R5_9BILA</name>
<keyword evidence="3" id="KW-1185">Reference proteome</keyword>